<name>A0ACB8WUY3_9TELE</name>
<dbReference type="Proteomes" id="UP000831701">
    <property type="component" value="Chromosome 6"/>
</dbReference>
<dbReference type="EMBL" id="CM041536">
    <property type="protein sequence ID" value="KAI3371455.1"/>
    <property type="molecule type" value="Genomic_DNA"/>
</dbReference>
<organism evidence="1 2">
    <name type="scientific">Scortum barcoo</name>
    <name type="common">barcoo grunter</name>
    <dbReference type="NCBI Taxonomy" id="214431"/>
    <lineage>
        <taxon>Eukaryota</taxon>
        <taxon>Metazoa</taxon>
        <taxon>Chordata</taxon>
        <taxon>Craniata</taxon>
        <taxon>Vertebrata</taxon>
        <taxon>Euteleostomi</taxon>
        <taxon>Actinopterygii</taxon>
        <taxon>Neopterygii</taxon>
        <taxon>Teleostei</taxon>
        <taxon>Neoteleostei</taxon>
        <taxon>Acanthomorphata</taxon>
        <taxon>Eupercaria</taxon>
        <taxon>Centrarchiformes</taxon>
        <taxon>Terapontoidei</taxon>
        <taxon>Terapontidae</taxon>
        <taxon>Scortum</taxon>
    </lineage>
</organism>
<comment type="caution">
    <text evidence="1">The sequence shown here is derived from an EMBL/GenBank/DDBJ whole genome shotgun (WGS) entry which is preliminary data.</text>
</comment>
<proteinExistence type="predicted"/>
<accession>A0ACB8WUY3</accession>
<gene>
    <name evidence="1" type="ORF">L3Q82_024056</name>
</gene>
<evidence type="ECO:0000313" key="1">
    <source>
        <dbReference type="EMBL" id="KAI3371455.1"/>
    </source>
</evidence>
<keyword evidence="2" id="KW-1185">Reference proteome</keyword>
<reference evidence="1" key="1">
    <citation type="submission" date="2022-04" db="EMBL/GenBank/DDBJ databases">
        <title>Jade perch genome.</title>
        <authorList>
            <person name="Chao B."/>
        </authorList>
    </citation>
    <scope>NUCLEOTIDE SEQUENCE</scope>
    <source>
        <strain evidence="1">CB-2022</strain>
    </source>
</reference>
<protein>
    <submittedName>
        <fullName evidence="1">Uncharacterized protein</fullName>
    </submittedName>
</protein>
<sequence>MFLDTQGEERGAELSTDHHLVVGWIRWRGRMPDRPGRPKRIVRVCWERLAEEPVQMVFNSHLQQSFDCIPRVVADMESEWALFCATIVEVAAMSCGRRAAGASRKRQPPNLLVDTKGEGGCQAATPEAADHGYRQAKRYAARAAVTEAKTSGVGGVRLKIHLPKETHFSFDPVNLIFSAYSKDVTDGERVALWPLPCVTVGDNHGEWTKGRKSREMAREIREELYQREERDEKRSRVTGAERLDKR</sequence>
<evidence type="ECO:0000313" key="2">
    <source>
        <dbReference type="Proteomes" id="UP000831701"/>
    </source>
</evidence>